<evidence type="ECO:0000256" key="1">
    <source>
        <dbReference type="ARBA" id="ARBA00022468"/>
    </source>
</evidence>
<dbReference type="PROSITE" id="PS50086">
    <property type="entry name" value="TBC_RABGAP"/>
    <property type="match status" value="1"/>
</dbReference>
<evidence type="ECO:0000259" key="5">
    <source>
        <dbReference type="PROSITE" id="PS50003"/>
    </source>
</evidence>
<feature type="domain" description="Rab-GAP TBC" evidence="6">
    <location>
        <begin position="706"/>
        <end position="902"/>
    </location>
</feature>
<dbReference type="PANTHER" id="PTHR47219">
    <property type="entry name" value="RAB GTPASE-ACTIVATING PROTEIN 1-LIKE"/>
    <property type="match status" value="1"/>
</dbReference>
<dbReference type="GO" id="GO:0031410">
    <property type="term" value="C:cytoplasmic vesicle"/>
    <property type="evidence" value="ECO:0007669"/>
    <property type="project" value="UniProtKB-ARBA"/>
</dbReference>
<evidence type="ECO:0000313" key="7">
    <source>
        <dbReference type="EMBL" id="PVD23606.1"/>
    </source>
</evidence>
<dbReference type="FunFam" id="1.10.8.270:FF:000014">
    <property type="entry name" value="Putative TBC1 domain family member 2B"/>
    <property type="match status" value="1"/>
</dbReference>
<dbReference type="InterPro" id="IPR011993">
    <property type="entry name" value="PH-like_dom_sf"/>
</dbReference>
<keyword evidence="2 3" id="KW-0175">Coiled coil</keyword>
<sequence>MAAEVGGTDNEKRESVVSIGSTVAYSSTDDTCLINFEQNGDRREKSLSDSFVVAKCRSKADPEGGETETDSKLCGWLVKYSSIGFVKTSKLHWFIFGDDTCKLYYYRQPQDLLPLGEIDIKHATLFFDASNREKPGSFEIRSDGKVWHLEAQNQQCMTLWLEQLQRKRRLYNKRRTVISEKITWTHRNKQKGSGLTGQEQGGSAQGAEDPLNATASSSTDRADSILQDDAQEITSSSKTGIWSLVNLRKEIRNAVSDIRMQISPTQEKLSPPHSPCVEDAKEEWTILTDDMDSNNMPPVFAAVQSPPPLPPNSSAALAKSGQKTGGKFASTFKFLKAKSRTPSDSKEGGLKKQNSRSGSLSCAKCKQLEDEKFSAQEELKDVEEELQANREIVRLLQKELDVIRVSLETRLESEGKSNEEMDLMLKQRDKHVVELQHSMATLQEEKSLLAQQSKFVENNLTTFRDQVSMLQEMLSAKDETIVQLTHKIFEFESNTHDRGDDGERQHLAPLMPSGIVPDAKELETLKDTVGAYQLQNKFLTKEITELNKLRKYDEQREKEMLMNYANLEALYYQTRSKYLFLLNERHEPVRGDESNKTEEAVTQLLQEALESETEGGADHSRHHFMSSYSMEYDCYGFLVYAKEEETDDILVAKANKLEWQSHQLANRIKDDTEATSRQIKWENFMVGQSGKPLQRSPELKALVRMGVPHAFKEHIWKGCINLHVGATRDKLGPQYYKKDLGERIKNSKFNPAVKQIDLDLLRTLPNNRHFDSMDSDGIPKLRRVLLSYSVHNPLIGYCQGLNRLVAIALLFLSEEDAFWCLEAIIEHLMPKDYYTKTLASAQADQRVLKELVAEKLPKLYAHFEQYDVDLSLYTFNWFLTIFVDNVRPETFLCVWDTLLYEGSKVLFRFALAFLKYAEEEILSFKEAHQIYRFMRALGERITNVKKITHIAFHELNPFPMRAITSKRLHHLLQVREELKELDAIRQDFQSSHSQHSLEGYASEDDLDDVKEDDGFLS</sequence>
<dbReference type="PANTHER" id="PTHR47219:SF20">
    <property type="entry name" value="TBC1 DOMAIN FAMILY MEMBER 2B"/>
    <property type="match status" value="1"/>
</dbReference>
<dbReference type="AlphaFoldDB" id="A0A2T7NR21"/>
<dbReference type="OMA" id="YLDVTNW"/>
<dbReference type="InterPro" id="IPR001849">
    <property type="entry name" value="PH_domain"/>
</dbReference>
<keyword evidence="1" id="KW-0343">GTPase activation</keyword>
<dbReference type="GO" id="GO:0031267">
    <property type="term" value="F:small GTPase binding"/>
    <property type="evidence" value="ECO:0007669"/>
    <property type="project" value="TreeGrafter"/>
</dbReference>
<proteinExistence type="predicted"/>
<dbReference type="Gene3D" id="1.10.472.80">
    <property type="entry name" value="Ypt/Rab-GAP domain of gyp1p, domain 3"/>
    <property type="match status" value="1"/>
</dbReference>
<dbReference type="SMART" id="SM00164">
    <property type="entry name" value="TBC"/>
    <property type="match status" value="1"/>
</dbReference>
<feature type="domain" description="PH" evidence="5">
    <location>
        <begin position="70"/>
        <end position="169"/>
    </location>
</feature>
<evidence type="ECO:0000259" key="6">
    <source>
        <dbReference type="PROSITE" id="PS50086"/>
    </source>
</evidence>
<feature type="region of interest" description="Disordered" evidence="4">
    <location>
        <begin position="188"/>
        <end position="223"/>
    </location>
</feature>
<feature type="coiled-coil region" evidence="3">
    <location>
        <begin position="432"/>
        <end position="459"/>
    </location>
</feature>
<dbReference type="SUPFAM" id="SSF50729">
    <property type="entry name" value="PH domain-like"/>
    <property type="match status" value="1"/>
</dbReference>
<feature type="region of interest" description="Disordered" evidence="4">
    <location>
        <begin position="303"/>
        <end position="322"/>
    </location>
</feature>
<dbReference type="Gene3D" id="1.10.8.270">
    <property type="entry name" value="putative rabgap domain of human tbc1 domain family member 14 like domains"/>
    <property type="match status" value="1"/>
</dbReference>
<evidence type="ECO:0000256" key="2">
    <source>
        <dbReference type="ARBA" id="ARBA00023054"/>
    </source>
</evidence>
<feature type="compositionally biased region" description="Basic and acidic residues" evidence="4">
    <location>
        <begin position="341"/>
        <end position="350"/>
    </location>
</feature>
<keyword evidence="8" id="KW-1185">Reference proteome</keyword>
<dbReference type="Gene3D" id="2.30.29.30">
    <property type="entry name" value="Pleckstrin-homology domain (PH domain)/Phosphotyrosine-binding domain (PTB)"/>
    <property type="match status" value="1"/>
</dbReference>
<name>A0A2T7NR21_POMCA</name>
<dbReference type="SMART" id="SM00233">
    <property type="entry name" value="PH"/>
    <property type="match status" value="1"/>
</dbReference>
<evidence type="ECO:0008006" key="9">
    <source>
        <dbReference type="Google" id="ProtNLM"/>
    </source>
</evidence>
<dbReference type="Proteomes" id="UP000245119">
    <property type="component" value="Linkage Group LG10"/>
</dbReference>
<accession>A0A2T7NR21</accession>
<dbReference type="Pfam" id="PF00566">
    <property type="entry name" value="RabGAP-TBC"/>
    <property type="match status" value="1"/>
</dbReference>
<dbReference type="Pfam" id="PF00169">
    <property type="entry name" value="PH"/>
    <property type="match status" value="1"/>
</dbReference>
<evidence type="ECO:0000313" key="8">
    <source>
        <dbReference type="Proteomes" id="UP000245119"/>
    </source>
</evidence>
<feature type="compositionally biased region" description="Acidic residues" evidence="4">
    <location>
        <begin position="1001"/>
        <end position="1011"/>
    </location>
</feature>
<dbReference type="InterPro" id="IPR035969">
    <property type="entry name" value="Rab-GAP_TBC_sf"/>
</dbReference>
<dbReference type="GO" id="GO:0005829">
    <property type="term" value="C:cytosol"/>
    <property type="evidence" value="ECO:0007669"/>
    <property type="project" value="UniProtKB-ARBA"/>
</dbReference>
<evidence type="ECO:0000256" key="3">
    <source>
        <dbReference type="SAM" id="Coils"/>
    </source>
</evidence>
<dbReference type="STRING" id="400727.A0A2T7NR21"/>
<dbReference type="PROSITE" id="PS50003">
    <property type="entry name" value="PH_DOMAIN"/>
    <property type="match status" value="1"/>
</dbReference>
<protein>
    <recommendedName>
        <fullName evidence="9">Rab-GAP TBC domain-containing protein</fullName>
    </recommendedName>
</protein>
<feature type="coiled-coil region" evidence="3">
    <location>
        <begin position="365"/>
        <end position="399"/>
    </location>
</feature>
<dbReference type="SUPFAM" id="SSF47923">
    <property type="entry name" value="Ypt/Rab-GAP domain of gyp1p"/>
    <property type="match status" value="2"/>
</dbReference>
<gene>
    <name evidence="7" type="ORF">C0Q70_16878</name>
</gene>
<feature type="region of interest" description="Disordered" evidence="4">
    <location>
        <begin position="994"/>
        <end position="1017"/>
    </location>
</feature>
<dbReference type="InterPro" id="IPR050302">
    <property type="entry name" value="Rab_GAP_TBC_domain"/>
</dbReference>
<dbReference type="InterPro" id="IPR000195">
    <property type="entry name" value="Rab-GAP-TBC_dom"/>
</dbReference>
<reference evidence="7 8" key="1">
    <citation type="submission" date="2018-04" db="EMBL/GenBank/DDBJ databases">
        <title>The genome of golden apple snail Pomacea canaliculata provides insight into stress tolerance and invasive adaptation.</title>
        <authorList>
            <person name="Liu C."/>
            <person name="Liu B."/>
            <person name="Ren Y."/>
            <person name="Zhang Y."/>
            <person name="Wang H."/>
            <person name="Li S."/>
            <person name="Jiang F."/>
            <person name="Yin L."/>
            <person name="Zhang G."/>
            <person name="Qian W."/>
            <person name="Fan W."/>
        </authorList>
    </citation>
    <scope>NUCLEOTIDE SEQUENCE [LARGE SCALE GENOMIC DNA]</scope>
    <source>
        <strain evidence="7">SZHN2017</strain>
        <tissue evidence="7">Muscle</tissue>
    </source>
</reference>
<feature type="compositionally biased region" description="Low complexity" evidence="4">
    <location>
        <begin position="205"/>
        <end position="219"/>
    </location>
</feature>
<evidence type="ECO:0000256" key="4">
    <source>
        <dbReference type="SAM" id="MobiDB-lite"/>
    </source>
</evidence>
<comment type="caution">
    <text evidence="7">The sequence shown here is derived from an EMBL/GenBank/DDBJ whole genome shotgun (WGS) entry which is preliminary data.</text>
</comment>
<dbReference type="GO" id="GO:0005096">
    <property type="term" value="F:GTPase activator activity"/>
    <property type="evidence" value="ECO:0007669"/>
    <property type="project" value="UniProtKB-KW"/>
</dbReference>
<dbReference type="EMBL" id="PZQS01000010">
    <property type="protein sequence ID" value="PVD23606.1"/>
    <property type="molecule type" value="Genomic_DNA"/>
</dbReference>
<feature type="region of interest" description="Disordered" evidence="4">
    <location>
        <begin position="339"/>
        <end position="361"/>
    </location>
</feature>
<dbReference type="OrthoDB" id="294251at2759"/>
<organism evidence="7 8">
    <name type="scientific">Pomacea canaliculata</name>
    <name type="common">Golden apple snail</name>
    <dbReference type="NCBI Taxonomy" id="400727"/>
    <lineage>
        <taxon>Eukaryota</taxon>
        <taxon>Metazoa</taxon>
        <taxon>Spiralia</taxon>
        <taxon>Lophotrochozoa</taxon>
        <taxon>Mollusca</taxon>
        <taxon>Gastropoda</taxon>
        <taxon>Caenogastropoda</taxon>
        <taxon>Architaenioglossa</taxon>
        <taxon>Ampullarioidea</taxon>
        <taxon>Ampullariidae</taxon>
        <taxon>Pomacea</taxon>
    </lineage>
</organism>
<dbReference type="FunFam" id="1.10.472.80:FF:000018">
    <property type="entry name" value="TBC1 domain family member 2B"/>
    <property type="match status" value="1"/>
</dbReference>